<evidence type="ECO:0000256" key="4">
    <source>
        <dbReference type="ARBA" id="ARBA00022898"/>
    </source>
</evidence>
<dbReference type="InterPro" id="IPR004838">
    <property type="entry name" value="NHTrfase_class1_PyrdxlP-BS"/>
</dbReference>
<sequence>MLTAPTGPSPDLVRFDRELPPALRGAVLDRLAATPWHHYPRLDPELRERVAAHYGVSAATVLPTRGCTEALDLAVRRAARRSAPHGISSLALPRRSWYGFVPLAERAGLDWSHYDAGTLPRPGRIPVLCTPNNPTGHVVADADLARLCADGAGPAVVDCTYDDLGDDPVLPRVGRFLGGDAVLCTSLAKSTGLAGARLGLLFAAADVVAEIEAEAGPHRLDAFQLAVLEALFSEDGLLAWRTMIGEARALRAACADHIRALLPCGTVTAAVGTVVYARFDADCQQHLPDLVAATGATVFPVERVLRVRVTTATANALAALRSRCS</sequence>
<gene>
    <name evidence="7" type="ORF">SAMN05216188_13187</name>
</gene>
<reference evidence="8" key="1">
    <citation type="submission" date="2016-10" db="EMBL/GenBank/DDBJ databases">
        <authorList>
            <person name="Varghese N."/>
            <person name="Submissions S."/>
        </authorList>
    </citation>
    <scope>NUCLEOTIDE SEQUENCE [LARGE SCALE GENOMIC DNA]</scope>
    <source>
        <strain evidence="8">CGMCC 4.3525</strain>
    </source>
</reference>
<dbReference type="SUPFAM" id="SSF53383">
    <property type="entry name" value="PLP-dependent transferases"/>
    <property type="match status" value="1"/>
</dbReference>
<dbReference type="Proteomes" id="UP000199352">
    <property type="component" value="Unassembled WGS sequence"/>
</dbReference>
<evidence type="ECO:0000313" key="7">
    <source>
        <dbReference type="EMBL" id="SES30566.1"/>
    </source>
</evidence>
<dbReference type="GO" id="GO:0008483">
    <property type="term" value="F:transaminase activity"/>
    <property type="evidence" value="ECO:0007669"/>
    <property type="project" value="UniProtKB-KW"/>
</dbReference>
<keyword evidence="2 5" id="KW-0032">Aminotransferase</keyword>
<name>A0A1H9W9D2_9PSEU</name>
<organism evidence="7 8">
    <name type="scientific">Lentzea xinjiangensis</name>
    <dbReference type="NCBI Taxonomy" id="402600"/>
    <lineage>
        <taxon>Bacteria</taxon>
        <taxon>Bacillati</taxon>
        <taxon>Actinomycetota</taxon>
        <taxon>Actinomycetes</taxon>
        <taxon>Pseudonocardiales</taxon>
        <taxon>Pseudonocardiaceae</taxon>
        <taxon>Lentzea</taxon>
    </lineage>
</organism>
<evidence type="ECO:0000313" key="8">
    <source>
        <dbReference type="Proteomes" id="UP000199352"/>
    </source>
</evidence>
<accession>A0A1H9W9D2</accession>
<dbReference type="EC" id="2.6.1.-" evidence="5"/>
<comment type="cofactor">
    <cofactor evidence="1 5">
        <name>pyridoxal 5'-phosphate</name>
        <dbReference type="ChEBI" id="CHEBI:597326"/>
    </cofactor>
</comment>
<evidence type="ECO:0000256" key="5">
    <source>
        <dbReference type="RuleBase" id="RU000481"/>
    </source>
</evidence>
<dbReference type="InterPro" id="IPR004839">
    <property type="entry name" value="Aminotransferase_I/II_large"/>
</dbReference>
<dbReference type="Pfam" id="PF00155">
    <property type="entry name" value="Aminotran_1_2"/>
    <property type="match status" value="1"/>
</dbReference>
<dbReference type="STRING" id="402600.SAMN05216188_13187"/>
<feature type="domain" description="Aminotransferase class I/classII large" evidence="6">
    <location>
        <begin position="19"/>
        <end position="313"/>
    </location>
</feature>
<dbReference type="GO" id="GO:0030170">
    <property type="term" value="F:pyridoxal phosphate binding"/>
    <property type="evidence" value="ECO:0007669"/>
    <property type="project" value="InterPro"/>
</dbReference>
<dbReference type="Gene3D" id="3.40.640.10">
    <property type="entry name" value="Type I PLP-dependent aspartate aminotransferase-like (Major domain)"/>
    <property type="match status" value="1"/>
</dbReference>
<dbReference type="InterPro" id="IPR015424">
    <property type="entry name" value="PyrdxlP-dep_Trfase"/>
</dbReference>
<dbReference type="PANTHER" id="PTHR42885:SF2">
    <property type="entry name" value="HISTIDINOL-PHOSPHATE AMINOTRANSFERASE"/>
    <property type="match status" value="1"/>
</dbReference>
<dbReference type="InterPro" id="IPR015421">
    <property type="entry name" value="PyrdxlP-dep_Trfase_major"/>
</dbReference>
<keyword evidence="8" id="KW-1185">Reference proteome</keyword>
<evidence type="ECO:0000256" key="2">
    <source>
        <dbReference type="ARBA" id="ARBA00022576"/>
    </source>
</evidence>
<dbReference type="EMBL" id="FOFR01000031">
    <property type="protein sequence ID" value="SES30566.1"/>
    <property type="molecule type" value="Genomic_DNA"/>
</dbReference>
<evidence type="ECO:0000259" key="6">
    <source>
        <dbReference type="Pfam" id="PF00155"/>
    </source>
</evidence>
<evidence type="ECO:0000256" key="1">
    <source>
        <dbReference type="ARBA" id="ARBA00001933"/>
    </source>
</evidence>
<evidence type="ECO:0000256" key="3">
    <source>
        <dbReference type="ARBA" id="ARBA00022679"/>
    </source>
</evidence>
<protein>
    <recommendedName>
        <fullName evidence="5">Aminotransferase</fullName>
        <ecNumber evidence="5">2.6.1.-</ecNumber>
    </recommendedName>
</protein>
<dbReference type="PANTHER" id="PTHR42885">
    <property type="entry name" value="HISTIDINOL-PHOSPHATE AMINOTRANSFERASE-RELATED"/>
    <property type="match status" value="1"/>
</dbReference>
<keyword evidence="3 5" id="KW-0808">Transferase</keyword>
<dbReference type="AlphaFoldDB" id="A0A1H9W9D2"/>
<dbReference type="PROSITE" id="PS00105">
    <property type="entry name" value="AA_TRANSFER_CLASS_1"/>
    <property type="match status" value="1"/>
</dbReference>
<comment type="similarity">
    <text evidence="5">Belongs to the class-I pyridoxal-phosphate-dependent aminotransferase family.</text>
</comment>
<keyword evidence="4" id="KW-0663">Pyridoxal phosphate</keyword>
<proteinExistence type="inferred from homology"/>